<protein>
    <submittedName>
        <fullName evidence="2">Uncharacterized protein</fullName>
    </submittedName>
</protein>
<dbReference type="AlphaFoldDB" id="A0A5B8V5A0"/>
<proteinExistence type="predicted"/>
<organism evidence="2 3">
    <name type="scientific">Panacibacter ginsenosidivorans</name>
    <dbReference type="NCBI Taxonomy" id="1813871"/>
    <lineage>
        <taxon>Bacteria</taxon>
        <taxon>Pseudomonadati</taxon>
        <taxon>Bacteroidota</taxon>
        <taxon>Chitinophagia</taxon>
        <taxon>Chitinophagales</taxon>
        <taxon>Chitinophagaceae</taxon>
        <taxon>Panacibacter</taxon>
    </lineage>
</organism>
<dbReference type="Proteomes" id="UP000321533">
    <property type="component" value="Chromosome"/>
</dbReference>
<dbReference type="OrthoDB" id="665848at2"/>
<keyword evidence="1" id="KW-0175">Coiled coil</keyword>
<dbReference type="RefSeq" id="WP_147188360.1">
    <property type="nucleotide sequence ID" value="NZ_CP042435.1"/>
</dbReference>
<dbReference type="EMBL" id="CP042435">
    <property type="protein sequence ID" value="QEC66560.1"/>
    <property type="molecule type" value="Genomic_DNA"/>
</dbReference>
<evidence type="ECO:0000313" key="3">
    <source>
        <dbReference type="Proteomes" id="UP000321533"/>
    </source>
</evidence>
<accession>A0A5B8V5A0</accession>
<sequence length="218" mass="24633">MLMIILAIGITEARAQSSSTTIQYNEKMQPALVLELPSNTEDAEGTILLKLKQTGYNPETQGALFWKKHKIDGFYVFNNVAMSSLSSLKLDMYFKVVQKNNEEKNNSTLYMLISKGNNNFVSPENDPALWDSSKVFLNSFVEKTTAYSLEQDITAQEASVKAAQDKLAGLQKDEKELADKIRKYQDDLTNNQADQKNQQVDIDNQIKLLADLKLKRRG</sequence>
<evidence type="ECO:0000313" key="2">
    <source>
        <dbReference type="EMBL" id="QEC66560.1"/>
    </source>
</evidence>
<reference evidence="2 3" key="1">
    <citation type="journal article" date="2016" name="Int. J. Syst. Evol. Microbiol.">
        <title>Panacibacter ginsenosidivorans gen. nov., sp. nov., with ginsenoside converting activity isolated from soil of a ginseng field.</title>
        <authorList>
            <person name="Siddiqi M.Z."/>
            <person name="Muhammad Shafi S."/>
            <person name="Choi K.D."/>
            <person name="Im W.T."/>
        </authorList>
    </citation>
    <scope>NUCLEOTIDE SEQUENCE [LARGE SCALE GENOMIC DNA]</scope>
    <source>
        <strain evidence="2 3">Gsoil1550</strain>
    </source>
</reference>
<feature type="coiled-coil region" evidence="1">
    <location>
        <begin position="153"/>
        <end position="187"/>
    </location>
</feature>
<dbReference type="KEGG" id="pgin:FRZ67_04330"/>
<gene>
    <name evidence="2" type="ORF">FRZ67_04330</name>
</gene>
<keyword evidence="3" id="KW-1185">Reference proteome</keyword>
<evidence type="ECO:0000256" key="1">
    <source>
        <dbReference type="SAM" id="Coils"/>
    </source>
</evidence>
<name>A0A5B8V5A0_9BACT</name>